<accession>A0ABN7T7I3</accession>
<dbReference type="Pfam" id="PF00149">
    <property type="entry name" value="Metallophos"/>
    <property type="match status" value="1"/>
</dbReference>
<evidence type="ECO:0000313" key="3">
    <source>
        <dbReference type="Proteomes" id="UP001158576"/>
    </source>
</evidence>
<feature type="domain" description="Calcineurin-like phosphoesterase" evidence="1">
    <location>
        <begin position="64"/>
        <end position="243"/>
    </location>
</feature>
<organism evidence="2 3">
    <name type="scientific">Oikopleura dioica</name>
    <name type="common">Tunicate</name>
    <dbReference type="NCBI Taxonomy" id="34765"/>
    <lineage>
        <taxon>Eukaryota</taxon>
        <taxon>Metazoa</taxon>
        <taxon>Chordata</taxon>
        <taxon>Tunicata</taxon>
        <taxon>Appendicularia</taxon>
        <taxon>Copelata</taxon>
        <taxon>Oikopleuridae</taxon>
        <taxon>Oikopleura</taxon>
    </lineage>
</organism>
<dbReference type="SUPFAM" id="SSF56300">
    <property type="entry name" value="Metallo-dependent phosphatases"/>
    <property type="match status" value="1"/>
</dbReference>
<dbReference type="Gene3D" id="3.60.21.10">
    <property type="match status" value="1"/>
</dbReference>
<keyword evidence="3" id="KW-1185">Reference proteome</keyword>
<dbReference type="EMBL" id="OU015567">
    <property type="protein sequence ID" value="CAG5113768.1"/>
    <property type="molecule type" value="Genomic_DNA"/>
</dbReference>
<dbReference type="InterPro" id="IPR029052">
    <property type="entry name" value="Metallo-depent_PP-like"/>
</dbReference>
<name>A0ABN7T7I3_OIKDI</name>
<proteinExistence type="predicted"/>
<evidence type="ECO:0000259" key="1">
    <source>
        <dbReference type="Pfam" id="PF00149"/>
    </source>
</evidence>
<gene>
    <name evidence="2" type="ORF">OKIOD_LOCUS16623</name>
</gene>
<dbReference type="Proteomes" id="UP001158576">
    <property type="component" value="Chromosome 2"/>
</dbReference>
<sequence>MRRTFTNLFAGLLCVTTVLYFFLYDAGSRVRTFLAKGTGQIRLFNHFPPPEVPHKTVHVDKNRPVVVIGDIHGCFDEFEDLLDLVKEEVYGGRAGNFALQLFLVGDLVNKGPKSAEVVKKVREMVETGSTHVVRGNHEEALLEEWSTTNSLTRRSKYSYISKLSSTDIEFILQLPYTISIPALGWMLVHAGLDPQKSLEHQEPDYMVRMRNFNNDKPTHLIDEGEPWVTRWENEGEFRVIFGHDARRRLQQGENYLGLDTGVVYGDRLTALIRFPTGEEKFLSVPAKEAYEPIKGVMYHR</sequence>
<evidence type="ECO:0000313" key="2">
    <source>
        <dbReference type="EMBL" id="CAG5113768.1"/>
    </source>
</evidence>
<protein>
    <submittedName>
        <fullName evidence="2">Oidioi.mRNA.OKI2018_I69.chr2.g7858.t1.cds</fullName>
    </submittedName>
</protein>
<dbReference type="InterPro" id="IPR050126">
    <property type="entry name" value="Ap4A_hydrolase"/>
</dbReference>
<dbReference type="PANTHER" id="PTHR42850:SF4">
    <property type="entry name" value="ZINC-DEPENDENT ENDOPOLYPHOSPHATASE"/>
    <property type="match status" value="1"/>
</dbReference>
<dbReference type="InterPro" id="IPR004843">
    <property type="entry name" value="Calcineurin-like_PHP"/>
</dbReference>
<dbReference type="PANTHER" id="PTHR42850">
    <property type="entry name" value="METALLOPHOSPHOESTERASE"/>
    <property type="match status" value="1"/>
</dbReference>
<reference evidence="2 3" key="1">
    <citation type="submission" date="2021-04" db="EMBL/GenBank/DDBJ databases">
        <authorList>
            <person name="Bliznina A."/>
        </authorList>
    </citation>
    <scope>NUCLEOTIDE SEQUENCE [LARGE SCALE GENOMIC DNA]</scope>
</reference>